<reference evidence="1" key="1">
    <citation type="submission" date="2020-02" db="EMBL/GenBank/DDBJ databases">
        <authorList>
            <person name="Palmer J.M."/>
        </authorList>
    </citation>
    <scope>NUCLEOTIDE SEQUENCE</scope>
    <source>
        <strain evidence="1">EPUS1.4</strain>
        <tissue evidence="1">Thallus</tissue>
    </source>
</reference>
<dbReference type="AlphaFoldDB" id="A0A8H7AN74"/>
<accession>A0A8H7AN74</accession>
<name>A0A8H7AN74_9EURO</name>
<sequence>MWNFLTPDSIIRRQKSIRMLDPDDLPITSIFFARGINPQIRDIERTTENLKTVLTAALHGVDGAKFKQDDYGKLVNRAELLKRTSKKPKATMRQLLVVLEENPGAKTNCPAFRLLRLLNCLLQALEGHCAANKVCLDTCDWDRTG</sequence>
<protein>
    <submittedName>
        <fullName evidence="1">Uncharacterized protein</fullName>
    </submittedName>
</protein>
<gene>
    <name evidence="1" type="ORF">GJ744_007306</name>
</gene>
<comment type="caution">
    <text evidence="1">The sequence shown here is derived from an EMBL/GenBank/DDBJ whole genome shotgun (WGS) entry which is preliminary data.</text>
</comment>
<dbReference type="Proteomes" id="UP000606974">
    <property type="component" value="Unassembled WGS sequence"/>
</dbReference>
<keyword evidence="2" id="KW-1185">Reference proteome</keyword>
<dbReference type="EMBL" id="JAACFV010000035">
    <property type="protein sequence ID" value="KAF7509992.1"/>
    <property type="molecule type" value="Genomic_DNA"/>
</dbReference>
<organism evidence="1 2">
    <name type="scientific">Endocarpon pusillum</name>
    <dbReference type="NCBI Taxonomy" id="364733"/>
    <lineage>
        <taxon>Eukaryota</taxon>
        <taxon>Fungi</taxon>
        <taxon>Dikarya</taxon>
        <taxon>Ascomycota</taxon>
        <taxon>Pezizomycotina</taxon>
        <taxon>Eurotiomycetes</taxon>
        <taxon>Chaetothyriomycetidae</taxon>
        <taxon>Verrucariales</taxon>
        <taxon>Verrucariaceae</taxon>
        <taxon>Endocarpon</taxon>
    </lineage>
</organism>
<proteinExistence type="predicted"/>
<evidence type="ECO:0000313" key="2">
    <source>
        <dbReference type="Proteomes" id="UP000606974"/>
    </source>
</evidence>
<evidence type="ECO:0000313" key="1">
    <source>
        <dbReference type="EMBL" id="KAF7509992.1"/>
    </source>
</evidence>